<dbReference type="OrthoDB" id="9811153at2"/>
<accession>A0A1Y1CQ42</accession>
<dbReference type="Gene3D" id="2.60.120.10">
    <property type="entry name" value="Jelly Rolls"/>
    <property type="match status" value="1"/>
</dbReference>
<evidence type="ECO:0000313" key="2">
    <source>
        <dbReference type="EMBL" id="BAX82558.1"/>
    </source>
</evidence>
<dbReference type="RefSeq" id="WP_096432978.1">
    <property type="nucleotide sequence ID" value="NZ_AP018042.1"/>
</dbReference>
<dbReference type="KEGG" id="mbas:ALGA_4267"/>
<dbReference type="InterPro" id="IPR014710">
    <property type="entry name" value="RmlC-like_jellyroll"/>
</dbReference>
<dbReference type="Proteomes" id="UP000218267">
    <property type="component" value="Chromosome"/>
</dbReference>
<evidence type="ECO:0000259" key="1">
    <source>
        <dbReference type="Pfam" id="PF07883"/>
    </source>
</evidence>
<dbReference type="SUPFAM" id="SSF51182">
    <property type="entry name" value="RmlC-like cupins"/>
    <property type="match status" value="1"/>
</dbReference>
<sequence>MDNIYPEMIKNLPEVELPYTGVRAWLLQGENQQIVFFDFDGIGEIPRHSHGARWGIVIAGEMELCIGGERTIYKKGDCYNIPEDVLHSAKFISRTILMDYVSEKDRYTIKK</sequence>
<gene>
    <name evidence="2" type="ORF">ALGA_4267</name>
</gene>
<evidence type="ECO:0000313" key="3">
    <source>
        <dbReference type="Proteomes" id="UP000218267"/>
    </source>
</evidence>
<name>A0A1Y1CQ42_9BACT</name>
<reference evidence="3" key="2">
    <citation type="journal article" date="2020" name="Antonie Van Leeuwenhoek">
        <title>Labilibaculum antarcticum sp. nov., a novel facultative anaerobic, psychrotorelant bacterium isolated from marine sediment of Antarctica.</title>
        <authorList>
            <person name="Watanabe M."/>
            <person name="Kojima H."/>
            <person name="Fukui M."/>
        </authorList>
    </citation>
    <scope>NUCLEOTIDE SEQUENCE [LARGE SCALE GENOMIC DNA]</scope>
    <source>
        <strain evidence="3">SPP2</strain>
    </source>
</reference>
<dbReference type="Pfam" id="PF07883">
    <property type="entry name" value="Cupin_2"/>
    <property type="match status" value="1"/>
</dbReference>
<dbReference type="EMBL" id="AP018042">
    <property type="protein sequence ID" value="BAX82558.1"/>
    <property type="molecule type" value="Genomic_DNA"/>
</dbReference>
<keyword evidence="3" id="KW-1185">Reference proteome</keyword>
<dbReference type="InterPro" id="IPR013096">
    <property type="entry name" value="Cupin_2"/>
</dbReference>
<organism evidence="2 3">
    <name type="scientific">Labilibaculum antarcticum</name>
    <dbReference type="NCBI Taxonomy" id="1717717"/>
    <lineage>
        <taxon>Bacteria</taxon>
        <taxon>Pseudomonadati</taxon>
        <taxon>Bacteroidota</taxon>
        <taxon>Bacteroidia</taxon>
        <taxon>Marinilabiliales</taxon>
        <taxon>Marinifilaceae</taxon>
        <taxon>Labilibaculum</taxon>
    </lineage>
</organism>
<feature type="domain" description="Cupin type-2" evidence="1">
    <location>
        <begin position="44"/>
        <end position="91"/>
    </location>
</feature>
<reference evidence="2 3" key="1">
    <citation type="journal article" date="2018" name="Mar. Genomics">
        <title>Complete genome sequence of Marinifilaceae bacterium strain SPP2, isolated from the Antarctic marine sediment.</title>
        <authorList>
            <person name="Watanabe M."/>
            <person name="Kojima H."/>
            <person name="Fukui M."/>
        </authorList>
    </citation>
    <scope>NUCLEOTIDE SEQUENCE [LARGE SCALE GENOMIC DNA]</scope>
    <source>
        <strain evidence="2 3">SPP2</strain>
    </source>
</reference>
<proteinExistence type="predicted"/>
<dbReference type="AlphaFoldDB" id="A0A1Y1CQ42"/>
<protein>
    <recommendedName>
        <fullName evidence="1">Cupin type-2 domain-containing protein</fullName>
    </recommendedName>
</protein>
<dbReference type="InterPro" id="IPR011051">
    <property type="entry name" value="RmlC_Cupin_sf"/>
</dbReference>